<comment type="caution">
    <text evidence="1">The sequence shown here is derived from an EMBL/GenBank/DDBJ whole genome shotgun (WGS) entry which is preliminary data.</text>
</comment>
<name>A0A2P6MUP3_9EUKA</name>
<accession>A0A2P6MUP3</accession>
<dbReference type="Proteomes" id="UP000241769">
    <property type="component" value="Unassembled WGS sequence"/>
</dbReference>
<proteinExistence type="predicted"/>
<protein>
    <submittedName>
        <fullName evidence="1">Uncharacterized protein</fullName>
    </submittedName>
</protein>
<keyword evidence="2" id="KW-1185">Reference proteome</keyword>
<reference evidence="1 2" key="1">
    <citation type="journal article" date="2018" name="Genome Biol. Evol.">
        <title>Multiple Roots of Fruiting Body Formation in Amoebozoa.</title>
        <authorList>
            <person name="Hillmann F."/>
            <person name="Forbes G."/>
            <person name="Novohradska S."/>
            <person name="Ferling I."/>
            <person name="Riege K."/>
            <person name="Groth M."/>
            <person name="Westermann M."/>
            <person name="Marz M."/>
            <person name="Spaller T."/>
            <person name="Winckler T."/>
            <person name="Schaap P."/>
            <person name="Glockner G."/>
        </authorList>
    </citation>
    <scope>NUCLEOTIDE SEQUENCE [LARGE SCALE GENOMIC DNA]</scope>
    <source>
        <strain evidence="1 2">Jena</strain>
    </source>
</reference>
<sequence>MDDGFTFSSVNRALLRFSEFTGVINKDVDLALTRNSANSLLTEVQKSTSDCETILCNGGSEFNLRYKMGETATAGQSYSFVVVAADGLNGVMIWAAGTAIDGTIGKTNPFVAIIQPPIVTKSSATEVQKSTSDHEKILCIGAGLQVHLILQILREDFWLSMNDSHQKTGAYDQHQARPMSELVLDLWFLTIYPGFSWWCADLFTKTICSTNHWACSARPMSELVLDLWFLRIYPGFSWCYKALQDLFAASFLLFLKNVTAVTLFLTATAAPLVTTKGNEPQLIKNLGQPEAPVIIQLDYSPYDAPESDSGHKAVSLKCSIRQEMS</sequence>
<evidence type="ECO:0000313" key="1">
    <source>
        <dbReference type="EMBL" id="PRP75438.1"/>
    </source>
</evidence>
<dbReference type="EMBL" id="MDYQ01000385">
    <property type="protein sequence ID" value="PRP75438.1"/>
    <property type="molecule type" value="Genomic_DNA"/>
</dbReference>
<dbReference type="AlphaFoldDB" id="A0A2P6MUP3"/>
<gene>
    <name evidence="1" type="ORF">PROFUN_15533</name>
</gene>
<dbReference type="InParanoid" id="A0A2P6MUP3"/>
<evidence type="ECO:0000313" key="2">
    <source>
        <dbReference type="Proteomes" id="UP000241769"/>
    </source>
</evidence>
<organism evidence="1 2">
    <name type="scientific">Planoprotostelium fungivorum</name>
    <dbReference type="NCBI Taxonomy" id="1890364"/>
    <lineage>
        <taxon>Eukaryota</taxon>
        <taxon>Amoebozoa</taxon>
        <taxon>Evosea</taxon>
        <taxon>Variosea</taxon>
        <taxon>Cavosteliida</taxon>
        <taxon>Cavosteliaceae</taxon>
        <taxon>Planoprotostelium</taxon>
    </lineage>
</organism>